<dbReference type="InterPro" id="IPR000182">
    <property type="entry name" value="GNAT_dom"/>
</dbReference>
<keyword evidence="2" id="KW-0012">Acyltransferase</keyword>
<dbReference type="OrthoDB" id="1910906at2"/>
<dbReference type="AlphaFoldDB" id="A0A174BMH6"/>
<dbReference type="InterPro" id="IPR016181">
    <property type="entry name" value="Acyl_CoA_acyltransferase"/>
</dbReference>
<dbReference type="Gene3D" id="3.40.630.30">
    <property type="match status" value="1"/>
</dbReference>
<proteinExistence type="predicted"/>
<feature type="domain" description="N-acetyltransferase" evidence="3">
    <location>
        <begin position="171"/>
        <end position="311"/>
    </location>
</feature>
<keyword evidence="1 4" id="KW-0808">Transferase</keyword>
<sequence length="311" mass="37019">MVLLERLSSNNFENFKNLNLERFSKENYDKNFFEYYENEKFFLKIFLKKFVKLFIYRKEVIGYIWYEIPVEMPVRVWSLYIKPEYIDLLSPEILKSFNNTILSYETCNDEDTNRMLINLGFKKVKPSLLMNIELSNYNKAAQVALLKNSLEHNSNVINSLNNLYNGNIRNINITTEKVLLDRDEELRCKIQNSVFSATTRIPLEVEDIQNDIEQDYYMEDLSLFIKLNNIAIGYGQIIFNRDMYTVVNFGILKEFRGYGFGKILLNELINAAKKMQINELFIRVEENNYSALKLYNWIGFKSKSIINKWER</sequence>
<dbReference type="RefSeq" id="WP_052330671.1">
    <property type="nucleotide sequence ID" value="NZ_CYZV01000011.1"/>
</dbReference>
<dbReference type="PANTHER" id="PTHR42919">
    <property type="entry name" value="N-ALPHA-ACETYLTRANSFERASE"/>
    <property type="match status" value="1"/>
</dbReference>
<dbReference type="Proteomes" id="UP000095558">
    <property type="component" value="Unassembled WGS sequence"/>
</dbReference>
<dbReference type="CDD" id="cd04301">
    <property type="entry name" value="NAT_SF"/>
    <property type="match status" value="1"/>
</dbReference>
<dbReference type="SUPFAM" id="SSF55729">
    <property type="entry name" value="Acyl-CoA N-acyltransferases (Nat)"/>
    <property type="match status" value="1"/>
</dbReference>
<evidence type="ECO:0000256" key="1">
    <source>
        <dbReference type="ARBA" id="ARBA00022679"/>
    </source>
</evidence>
<accession>A0A174BMH6</accession>
<evidence type="ECO:0000313" key="5">
    <source>
        <dbReference type="Proteomes" id="UP000095558"/>
    </source>
</evidence>
<dbReference type="EMBL" id="CYZV01000011">
    <property type="protein sequence ID" value="CUO00885.1"/>
    <property type="molecule type" value="Genomic_DNA"/>
</dbReference>
<dbReference type="GeneID" id="83013565"/>
<evidence type="ECO:0000256" key="2">
    <source>
        <dbReference type="ARBA" id="ARBA00023315"/>
    </source>
</evidence>
<dbReference type="PANTHER" id="PTHR42919:SF8">
    <property type="entry name" value="N-ALPHA-ACETYLTRANSFERASE 50"/>
    <property type="match status" value="1"/>
</dbReference>
<dbReference type="PROSITE" id="PS51186">
    <property type="entry name" value="GNAT"/>
    <property type="match status" value="1"/>
</dbReference>
<protein>
    <submittedName>
        <fullName evidence="4">GCN5-related N-acetyltransferase</fullName>
    </submittedName>
</protein>
<reference evidence="4 5" key="1">
    <citation type="submission" date="2015-09" db="EMBL/GenBank/DDBJ databases">
        <authorList>
            <consortium name="Pathogen Informatics"/>
        </authorList>
    </citation>
    <scope>NUCLEOTIDE SEQUENCE [LARGE SCALE GENOMIC DNA]</scope>
    <source>
        <strain evidence="4 5">2789STDY5834855</strain>
    </source>
</reference>
<name>A0A174BMH6_9CLOT</name>
<dbReference type="InterPro" id="IPR051556">
    <property type="entry name" value="N-term/lysine_N-AcTrnsfr"/>
</dbReference>
<evidence type="ECO:0000313" key="4">
    <source>
        <dbReference type="EMBL" id="CUO00885.1"/>
    </source>
</evidence>
<gene>
    <name evidence="4" type="ORF">ERS852470_01218</name>
</gene>
<dbReference type="Pfam" id="PF00583">
    <property type="entry name" value="Acetyltransf_1"/>
    <property type="match status" value="1"/>
</dbReference>
<dbReference type="GO" id="GO:0016747">
    <property type="term" value="F:acyltransferase activity, transferring groups other than amino-acyl groups"/>
    <property type="evidence" value="ECO:0007669"/>
    <property type="project" value="InterPro"/>
</dbReference>
<organism evidence="4 5">
    <name type="scientific">Clostridium disporicum</name>
    <dbReference type="NCBI Taxonomy" id="84024"/>
    <lineage>
        <taxon>Bacteria</taxon>
        <taxon>Bacillati</taxon>
        <taxon>Bacillota</taxon>
        <taxon>Clostridia</taxon>
        <taxon>Eubacteriales</taxon>
        <taxon>Clostridiaceae</taxon>
        <taxon>Clostridium</taxon>
    </lineage>
</organism>
<evidence type="ECO:0000259" key="3">
    <source>
        <dbReference type="PROSITE" id="PS51186"/>
    </source>
</evidence>